<reference evidence="2 3" key="1">
    <citation type="submission" date="2019-04" db="EMBL/GenBank/DDBJ databases">
        <title>Phreatobacter aquaticus sp. nov.</title>
        <authorList>
            <person name="Choi A."/>
            <person name="Baek K."/>
        </authorList>
    </citation>
    <scope>NUCLEOTIDE SEQUENCE [LARGE SCALE GENOMIC DNA]</scope>
    <source>
        <strain evidence="2 3">NMCR1094</strain>
    </source>
</reference>
<evidence type="ECO:0000313" key="2">
    <source>
        <dbReference type="EMBL" id="QCK85318.1"/>
    </source>
</evidence>
<keyword evidence="3" id="KW-1185">Reference proteome</keyword>
<gene>
    <name evidence="2" type="ORF">E8L99_05775</name>
</gene>
<evidence type="ECO:0000256" key="1">
    <source>
        <dbReference type="SAM" id="Phobius"/>
    </source>
</evidence>
<keyword evidence="1" id="KW-0812">Transmembrane</keyword>
<feature type="transmembrane region" description="Helical" evidence="1">
    <location>
        <begin position="42"/>
        <end position="68"/>
    </location>
</feature>
<feature type="transmembrane region" description="Helical" evidence="1">
    <location>
        <begin position="74"/>
        <end position="92"/>
    </location>
</feature>
<accession>A0A4D7QDM9</accession>
<proteinExistence type="predicted"/>
<evidence type="ECO:0000313" key="3">
    <source>
        <dbReference type="Proteomes" id="UP000298588"/>
    </source>
</evidence>
<sequence length="170" mass="18202">MAKPIAFTVHLPPPRPGRDPDTAIQFVADRFHWSAFLLPSVYFLWHFMWLTAFVYILLFAAVAVGLAALGLAPMASLGIAVLLSLLVGLEAPQLRRRSLARRGYMEQAVVVAETQAAAERRYFAERASAMAPLPASFGGPPMAAPYAAPVAGSGIIGLFPEAEPRARGAS</sequence>
<keyword evidence="1" id="KW-1133">Transmembrane helix</keyword>
<dbReference type="OrthoDB" id="7285394at2"/>
<dbReference type="EMBL" id="CP039865">
    <property type="protein sequence ID" value="QCK85318.1"/>
    <property type="molecule type" value="Genomic_DNA"/>
</dbReference>
<dbReference type="Proteomes" id="UP000298588">
    <property type="component" value="Chromosome"/>
</dbReference>
<dbReference type="RefSeq" id="WP_137098652.1">
    <property type="nucleotide sequence ID" value="NZ_CP039865.1"/>
</dbReference>
<name>A0A4D7QDM9_9HYPH</name>
<dbReference type="AlphaFoldDB" id="A0A4D7QDM9"/>
<organism evidence="2 3">
    <name type="scientific">Phreatobacter aquaticus</name>
    <dbReference type="NCBI Taxonomy" id="2570229"/>
    <lineage>
        <taxon>Bacteria</taxon>
        <taxon>Pseudomonadati</taxon>
        <taxon>Pseudomonadota</taxon>
        <taxon>Alphaproteobacteria</taxon>
        <taxon>Hyphomicrobiales</taxon>
        <taxon>Phreatobacteraceae</taxon>
        <taxon>Phreatobacter</taxon>
    </lineage>
</organism>
<dbReference type="KEGG" id="paqt:E8L99_05775"/>
<protein>
    <submittedName>
        <fullName evidence="2">DUF2628 domain-containing protein</fullName>
    </submittedName>
</protein>
<dbReference type="InterPro" id="IPR024399">
    <property type="entry name" value="DUF2628"/>
</dbReference>
<keyword evidence="1" id="KW-0472">Membrane</keyword>
<dbReference type="Pfam" id="PF10947">
    <property type="entry name" value="DUF2628"/>
    <property type="match status" value="1"/>
</dbReference>